<feature type="region of interest" description="Disordered" evidence="1">
    <location>
        <begin position="291"/>
        <end position="695"/>
    </location>
</feature>
<dbReference type="Proteomes" id="UP000053647">
    <property type="component" value="Unassembled WGS sequence"/>
</dbReference>
<evidence type="ECO:0000313" key="2">
    <source>
        <dbReference type="EMBL" id="KIJ12446.1"/>
    </source>
</evidence>
<dbReference type="EMBL" id="KN819364">
    <property type="protein sequence ID" value="KIJ12446.1"/>
    <property type="molecule type" value="Genomic_DNA"/>
</dbReference>
<feature type="compositionally biased region" description="Pro residues" evidence="1">
    <location>
        <begin position="479"/>
        <end position="488"/>
    </location>
</feature>
<reference evidence="3" key="2">
    <citation type="submission" date="2015-01" db="EMBL/GenBank/DDBJ databases">
        <title>Evolutionary Origins and Diversification of the Mycorrhizal Mutualists.</title>
        <authorList>
            <consortium name="DOE Joint Genome Institute"/>
            <consortium name="Mycorrhizal Genomics Consortium"/>
            <person name="Kohler A."/>
            <person name="Kuo A."/>
            <person name="Nagy L.G."/>
            <person name="Floudas D."/>
            <person name="Copeland A."/>
            <person name="Barry K.W."/>
            <person name="Cichocki N."/>
            <person name="Veneault-Fourrey C."/>
            <person name="LaButti K."/>
            <person name="Lindquist E.A."/>
            <person name="Lipzen A."/>
            <person name="Lundell T."/>
            <person name="Morin E."/>
            <person name="Murat C."/>
            <person name="Riley R."/>
            <person name="Ohm R."/>
            <person name="Sun H."/>
            <person name="Tunlid A."/>
            <person name="Henrissat B."/>
            <person name="Grigoriev I.V."/>
            <person name="Hibbett D.S."/>
            <person name="Martin F."/>
        </authorList>
    </citation>
    <scope>NUCLEOTIDE SEQUENCE [LARGE SCALE GENOMIC DNA]</scope>
    <source>
        <strain evidence="3">ATCC 200175</strain>
    </source>
</reference>
<protein>
    <submittedName>
        <fullName evidence="2">Uncharacterized protein</fullName>
    </submittedName>
</protein>
<feature type="compositionally biased region" description="Polar residues" evidence="1">
    <location>
        <begin position="403"/>
        <end position="422"/>
    </location>
</feature>
<feature type="compositionally biased region" description="Pro residues" evidence="1">
    <location>
        <begin position="653"/>
        <end position="693"/>
    </location>
</feature>
<evidence type="ECO:0000256" key="1">
    <source>
        <dbReference type="SAM" id="MobiDB-lite"/>
    </source>
</evidence>
<dbReference type="AlphaFoldDB" id="A0A0C9TYR8"/>
<proteinExistence type="predicted"/>
<feature type="compositionally biased region" description="Basic and acidic residues" evidence="1">
    <location>
        <begin position="424"/>
        <end position="435"/>
    </location>
</feature>
<gene>
    <name evidence="2" type="ORF">PAXINDRAFT_14770</name>
</gene>
<feature type="compositionally biased region" description="Low complexity" evidence="1">
    <location>
        <begin position="564"/>
        <end position="579"/>
    </location>
</feature>
<feature type="compositionally biased region" description="Acidic residues" evidence="1">
    <location>
        <begin position="623"/>
        <end position="636"/>
    </location>
</feature>
<organism evidence="2 3">
    <name type="scientific">Paxillus involutus ATCC 200175</name>
    <dbReference type="NCBI Taxonomy" id="664439"/>
    <lineage>
        <taxon>Eukaryota</taxon>
        <taxon>Fungi</taxon>
        <taxon>Dikarya</taxon>
        <taxon>Basidiomycota</taxon>
        <taxon>Agaricomycotina</taxon>
        <taxon>Agaricomycetes</taxon>
        <taxon>Agaricomycetidae</taxon>
        <taxon>Boletales</taxon>
        <taxon>Paxilineae</taxon>
        <taxon>Paxillaceae</taxon>
        <taxon>Paxillus</taxon>
    </lineage>
</organism>
<accession>A0A0C9TYR8</accession>
<feature type="compositionally biased region" description="Basic and acidic residues" evidence="1">
    <location>
        <begin position="305"/>
        <end position="314"/>
    </location>
</feature>
<sequence>MAKSHGYKGAFIMAGSMVNQDGGLGFAFTTPEAENFFAERCRADINEIIGHFKAHIYNKSSLAAVAQAFDGDDERSSHKREVDEDNEGPETIDPEEREDHARVWSELVQALVKVGCKWASGKLFPWKYLPAKLAKSGVRGINYPAEVSFPGEERNPRPKGGSKGISDLTLAECSMLVVALRDTSKGGLRFKLMVDMKAELMASQVPVIEGAAPEHDSPHPCVKRMFCNLKTDRQGLLRKSNPTATHIKKRTARTLLSSTSLQKCISKRPEVVITHSAKLLKKVTTTFADDDLSSLSGSEYQPEEDTSKAGEGLDHGLTLESGDASEYEQDHDSRKCKRKLDISLHTSKKCAVSQESVSTEAPPSRGKGKAKSQSTDTKRVGRRHPRVPSSLLAPSSEDEVDFNSASSGLPQANPLQTVNPTPQDIHKPHATEPSRKSTPQGHAPDMTVPSLGHPHAEASDGVAPAVEEQDSDTCHISAAPPPSGPIPIPGRTSTPIRRANERHATRHRGLATPHPPVPHAQGSERKQRGVGRGTRDEVDESDDKPQQRPDPPHLSPHLGPNGPDTPQTYPNNPDNTTTPSTRERPPQTRHAPLTRPTWYHNENENSDGDDNTSTTTTTITDNDNNDNSDNDNDNNDNNEGTSPHTPHLRLSYPPYPLNGPTPPPMNDPRAVPPTRIPPTLYEPPPPPPLPPHSRPLHRITHALVTPPVA</sequence>
<dbReference type="HOGENOM" id="CLU_389364_0_0_1"/>
<feature type="compositionally biased region" description="Low complexity" evidence="1">
    <location>
        <begin position="611"/>
        <end position="622"/>
    </location>
</feature>
<feature type="region of interest" description="Disordered" evidence="1">
    <location>
        <begin position="68"/>
        <end position="98"/>
    </location>
</feature>
<evidence type="ECO:0000313" key="3">
    <source>
        <dbReference type="Proteomes" id="UP000053647"/>
    </source>
</evidence>
<feature type="compositionally biased region" description="Acidic residues" evidence="1">
    <location>
        <begin position="83"/>
        <end position="96"/>
    </location>
</feature>
<dbReference type="OrthoDB" id="2665953at2759"/>
<keyword evidence="3" id="KW-1185">Reference proteome</keyword>
<reference evidence="2 3" key="1">
    <citation type="submission" date="2014-06" db="EMBL/GenBank/DDBJ databases">
        <authorList>
            <consortium name="DOE Joint Genome Institute"/>
            <person name="Kuo A."/>
            <person name="Kohler A."/>
            <person name="Nagy L.G."/>
            <person name="Floudas D."/>
            <person name="Copeland A."/>
            <person name="Barry K.W."/>
            <person name="Cichocki N."/>
            <person name="Veneault-Fourrey C."/>
            <person name="LaButti K."/>
            <person name="Lindquist E.A."/>
            <person name="Lipzen A."/>
            <person name="Lundell T."/>
            <person name="Morin E."/>
            <person name="Murat C."/>
            <person name="Sun H."/>
            <person name="Tunlid A."/>
            <person name="Henrissat B."/>
            <person name="Grigoriev I.V."/>
            <person name="Hibbett D.S."/>
            <person name="Martin F."/>
            <person name="Nordberg H.P."/>
            <person name="Cantor M.N."/>
            <person name="Hua S.X."/>
        </authorList>
    </citation>
    <scope>NUCLEOTIDE SEQUENCE [LARGE SCALE GENOMIC DNA]</scope>
    <source>
        <strain evidence="2 3">ATCC 200175</strain>
    </source>
</reference>
<name>A0A0C9TYR8_PAXIN</name>